<sequence length="139" mass="15935">MSGNKKWWMLAAMFWMLIIFLVTQLPYFTGERTASAINEVSGAGKGLIDELNFMIRKASHFSAFGILAFLFYKVMSNYRFAYFFAWVTAFLYAMSDEWHQSFMPDRMASFKDVLIDGGGAFLALVLTFLVSRWRKAVGS</sequence>
<feature type="transmembrane region" description="Helical" evidence="1">
    <location>
        <begin position="7"/>
        <end position="28"/>
    </location>
</feature>
<reference evidence="3" key="2">
    <citation type="submission" date="2023-08" db="EMBL/GenBank/DDBJ databases">
        <title>Nitrogen cycling bacteria in agricultural field soils.</title>
        <authorList>
            <person name="Jang J."/>
        </authorList>
    </citation>
    <scope>NUCLEOTIDE SEQUENCE</scope>
    <source>
        <strain evidence="3">PS3-36</strain>
    </source>
</reference>
<dbReference type="RefSeq" id="WP_133333788.1">
    <property type="nucleotide sequence ID" value="NZ_JAVGVR010000001.1"/>
</dbReference>
<dbReference type="PANTHER" id="PTHR28008:SF1">
    <property type="entry name" value="DOMAIN PROTEIN, PUTATIVE (AFU_ORTHOLOGUE AFUA_3G10980)-RELATED"/>
    <property type="match status" value="1"/>
</dbReference>
<accession>A0A4R5VSW0</accession>
<evidence type="ECO:0000313" key="4">
    <source>
        <dbReference type="EMBL" id="TDK62057.1"/>
    </source>
</evidence>
<organism evidence="4 5">
    <name type="scientific">Bacillus salipaludis</name>
    <dbReference type="NCBI Taxonomy" id="2547811"/>
    <lineage>
        <taxon>Bacteria</taxon>
        <taxon>Bacillati</taxon>
        <taxon>Bacillota</taxon>
        <taxon>Bacilli</taxon>
        <taxon>Bacillales</taxon>
        <taxon>Bacillaceae</taxon>
        <taxon>Bacillus</taxon>
    </lineage>
</organism>
<feature type="domain" description="VanZ-like" evidence="2">
    <location>
        <begin position="10"/>
        <end position="129"/>
    </location>
</feature>
<dbReference type="EMBL" id="JAVGVR010000001">
    <property type="protein sequence ID" value="MDQ6600551.1"/>
    <property type="molecule type" value="Genomic_DNA"/>
</dbReference>
<name>A0A4R5VSW0_9BACI</name>
<keyword evidence="6" id="KW-1185">Reference proteome</keyword>
<evidence type="ECO:0000313" key="3">
    <source>
        <dbReference type="EMBL" id="MDQ6600551.1"/>
    </source>
</evidence>
<dbReference type="InterPro" id="IPR006976">
    <property type="entry name" value="VanZ-like"/>
</dbReference>
<dbReference type="PANTHER" id="PTHR28008">
    <property type="entry name" value="DOMAIN PROTEIN, PUTATIVE (AFU_ORTHOLOGUE AFUA_3G10980)-RELATED"/>
    <property type="match status" value="1"/>
</dbReference>
<comment type="caution">
    <text evidence="4">The sequence shown here is derived from an EMBL/GenBank/DDBJ whole genome shotgun (WGS) entry which is preliminary data.</text>
</comment>
<evidence type="ECO:0000313" key="6">
    <source>
        <dbReference type="Proteomes" id="UP001178888"/>
    </source>
</evidence>
<keyword evidence="1" id="KW-1133">Transmembrane helix</keyword>
<dbReference type="AlphaFoldDB" id="A0A4R5VSW0"/>
<evidence type="ECO:0000259" key="2">
    <source>
        <dbReference type="Pfam" id="PF04892"/>
    </source>
</evidence>
<keyword evidence="1" id="KW-0812">Transmembrane</keyword>
<reference evidence="4 5" key="1">
    <citation type="submission" date="2019-03" db="EMBL/GenBank/DDBJ databases">
        <title>Bacillus niacini sp. nov. a Nicotinate-Metabolizing Mesophile Isolated from Soil.</title>
        <authorList>
            <person name="Zhang G."/>
        </authorList>
    </citation>
    <scope>NUCLEOTIDE SEQUENCE [LARGE SCALE GENOMIC DNA]</scope>
    <source>
        <strain evidence="4 5">WN066</strain>
    </source>
</reference>
<dbReference type="Proteomes" id="UP000295132">
    <property type="component" value="Unassembled WGS sequence"/>
</dbReference>
<gene>
    <name evidence="4" type="ORF">E2K98_08285</name>
    <name evidence="3" type="ORF">RCG21_30235</name>
</gene>
<evidence type="ECO:0000313" key="5">
    <source>
        <dbReference type="Proteomes" id="UP000295132"/>
    </source>
</evidence>
<protein>
    <submittedName>
        <fullName evidence="4">VanZ family protein</fullName>
    </submittedName>
</protein>
<feature type="transmembrane region" description="Helical" evidence="1">
    <location>
        <begin position="53"/>
        <end position="72"/>
    </location>
</feature>
<keyword evidence="1" id="KW-0472">Membrane</keyword>
<dbReference type="Proteomes" id="UP001178888">
    <property type="component" value="Unassembled WGS sequence"/>
</dbReference>
<dbReference type="EMBL" id="SMYO01000004">
    <property type="protein sequence ID" value="TDK62057.1"/>
    <property type="molecule type" value="Genomic_DNA"/>
</dbReference>
<evidence type="ECO:0000256" key="1">
    <source>
        <dbReference type="SAM" id="Phobius"/>
    </source>
</evidence>
<feature type="transmembrane region" description="Helical" evidence="1">
    <location>
        <begin position="79"/>
        <end position="95"/>
    </location>
</feature>
<dbReference type="NCBIfam" id="NF037970">
    <property type="entry name" value="vanZ_1"/>
    <property type="match status" value="1"/>
</dbReference>
<feature type="transmembrane region" description="Helical" evidence="1">
    <location>
        <begin position="115"/>
        <end position="133"/>
    </location>
</feature>
<proteinExistence type="predicted"/>
<dbReference type="Pfam" id="PF04892">
    <property type="entry name" value="VanZ"/>
    <property type="match status" value="1"/>
</dbReference>